<organism evidence="10 11">
    <name type="scientific">Sphingomonas arantia</name>
    <dbReference type="NCBI Taxonomy" id="1460676"/>
    <lineage>
        <taxon>Bacteria</taxon>
        <taxon>Pseudomonadati</taxon>
        <taxon>Pseudomonadota</taxon>
        <taxon>Alphaproteobacteria</taxon>
        <taxon>Sphingomonadales</taxon>
        <taxon>Sphingomonadaceae</taxon>
        <taxon>Sphingomonas</taxon>
    </lineage>
</organism>
<comment type="cofactor">
    <cofactor evidence="1 7">
        <name>(R)-lipoate</name>
        <dbReference type="ChEBI" id="CHEBI:83088"/>
    </cofactor>
</comment>
<evidence type="ECO:0000259" key="9">
    <source>
        <dbReference type="PROSITE" id="PS51826"/>
    </source>
</evidence>
<dbReference type="RefSeq" id="WP_380929287.1">
    <property type="nucleotide sequence ID" value="NZ_JBHUGS010000002.1"/>
</dbReference>
<sequence length="422" mass="44963">MARFTFKLPDIGEGIAEAEIVAWHVAVGDMVEEDAPLADMMTDKATVEMSAPVAGRVVEVAGVVGDQIAIGSVLAVFETEDEAEADVGEVAGFAEAVAPPEAAAVADPVAAIQPEPARPVVAEPVVASEPTRSRVQASPAVRARASDLGIDLADVKSAQGDRVRHADLDAHLRYASAAPVAAAAAPVVVEPGAVEEVRVMGMRRRIAENMAESKRNIPHFAYVEECDVTELERLRTVMNLDRGARAKLTLLPFLIRAMTRALPAFPMVNARYDDAAGVVSRYASVHLGFATQTEQGLTVPVIRDAQARDVWALATEIVRLADAARRGKATRDELSGSTITLTSLGPIGGIVSTPVINRPEVAIVGVNRIVERPVVVDGQIVIRKMMNLSSSFDHRVVDGWDAASFIQAVRRLIETPALLFVD</sequence>
<evidence type="ECO:0000313" key="11">
    <source>
        <dbReference type="Proteomes" id="UP001597400"/>
    </source>
</evidence>
<comment type="subunit">
    <text evidence="3">Forms a 24-polypeptide structural core with octahedral symmetry.</text>
</comment>
<evidence type="ECO:0000313" key="10">
    <source>
        <dbReference type="EMBL" id="MFD1950929.1"/>
    </source>
</evidence>
<keyword evidence="4 7" id="KW-0808">Transferase</keyword>
<dbReference type="InterPro" id="IPR023213">
    <property type="entry name" value="CAT-like_dom_sf"/>
</dbReference>
<evidence type="ECO:0000256" key="2">
    <source>
        <dbReference type="ARBA" id="ARBA00007317"/>
    </source>
</evidence>
<proteinExistence type="inferred from homology"/>
<keyword evidence="6 7" id="KW-0012">Acyltransferase</keyword>
<dbReference type="Pfam" id="PF02817">
    <property type="entry name" value="E3_binding"/>
    <property type="match status" value="1"/>
</dbReference>
<evidence type="ECO:0000256" key="5">
    <source>
        <dbReference type="ARBA" id="ARBA00022823"/>
    </source>
</evidence>
<keyword evidence="5 7" id="KW-0450">Lipoyl</keyword>
<accession>A0ABW4TZZ2</accession>
<name>A0ABW4TZZ2_9SPHN</name>
<dbReference type="CDD" id="cd06849">
    <property type="entry name" value="lipoyl_domain"/>
    <property type="match status" value="1"/>
</dbReference>
<dbReference type="InterPro" id="IPR011053">
    <property type="entry name" value="Single_hybrid_motif"/>
</dbReference>
<evidence type="ECO:0000259" key="8">
    <source>
        <dbReference type="PROSITE" id="PS50968"/>
    </source>
</evidence>
<dbReference type="Proteomes" id="UP001597400">
    <property type="component" value="Unassembled WGS sequence"/>
</dbReference>
<comment type="similarity">
    <text evidence="2 7">Belongs to the 2-oxoacid dehydrogenase family.</text>
</comment>
<dbReference type="SUPFAM" id="SSF51230">
    <property type="entry name" value="Single hybrid motif"/>
    <property type="match status" value="1"/>
</dbReference>
<dbReference type="Gene3D" id="4.10.320.10">
    <property type="entry name" value="E3-binding domain"/>
    <property type="match status" value="1"/>
</dbReference>
<dbReference type="GO" id="GO:0016746">
    <property type="term" value="F:acyltransferase activity"/>
    <property type="evidence" value="ECO:0007669"/>
    <property type="project" value="UniProtKB-KW"/>
</dbReference>
<dbReference type="PROSITE" id="PS50968">
    <property type="entry name" value="BIOTINYL_LIPOYL"/>
    <property type="match status" value="1"/>
</dbReference>
<feature type="domain" description="Peripheral subunit-binding (PSBD)" evidence="9">
    <location>
        <begin position="136"/>
        <end position="172"/>
    </location>
</feature>
<comment type="caution">
    <text evidence="10">The sequence shown here is derived from an EMBL/GenBank/DDBJ whole genome shotgun (WGS) entry which is preliminary data.</text>
</comment>
<dbReference type="PANTHER" id="PTHR43178:SF5">
    <property type="entry name" value="LIPOAMIDE ACYLTRANSFERASE COMPONENT OF BRANCHED-CHAIN ALPHA-KETO ACID DEHYDROGENASE COMPLEX, MITOCHONDRIAL"/>
    <property type="match status" value="1"/>
</dbReference>
<dbReference type="Pfam" id="PF00198">
    <property type="entry name" value="2-oxoacid_dh"/>
    <property type="match status" value="1"/>
</dbReference>
<dbReference type="EC" id="2.3.1.-" evidence="7"/>
<dbReference type="InterPro" id="IPR004167">
    <property type="entry name" value="PSBD"/>
</dbReference>
<dbReference type="Gene3D" id="2.40.50.100">
    <property type="match status" value="1"/>
</dbReference>
<dbReference type="InterPro" id="IPR000089">
    <property type="entry name" value="Biotin_lipoyl"/>
</dbReference>
<dbReference type="PROSITE" id="PS51826">
    <property type="entry name" value="PSBD"/>
    <property type="match status" value="1"/>
</dbReference>
<evidence type="ECO:0000256" key="7">
    <source>
        <dbReference type="RuleBase" id="RU003423"/>
    </source>
</evidence>
<dbReference type="PROSITE" id="PS00189">
    <property type="entry name" value="LIPOYL"/>
    <property type="match status" value="1"/>
</dbReference>
<gene>
    <name evidence="10" type="ORF">ACFSGX_09140</name>
</gene>
<dbReference type="EMBL" id="JBHUGS010000002">
    <property type="protein sequence ID" value="MFD1950929.1"/>
    <property type="molecule type" value="Genomic_DNA"/>
</dbReference>
<dbReference type="Pfam" id="PF00364">
    <property type="entry name" value="Biotin_lipoyl"/>
    <property type="match status" value="1"/>
</dbReference>
<evidence type="ECO:0000256" key="4">
    <source>
        <dbReference type="ARBA" id="ARBA00022679"/>
    </source>
</evidence>
<protein>
    <recommendedName>
        <fullName evidence="7">Dihydrolipoamide acetyltransferase component of pyruvate dehydrogenase complex</fullName>
        <ecNumber evidence="7">2.3.1.-</ecNumber>
    </recommendedName>
</protein>
<dbReference type="SUPFAM" id="SSF52777">
    <property type="entry name" value="CoA-dependent acyltransferases"/>
    <property type="match status" value="1"/>
</dbReference>
<reference evidence="11" key="1">
    <citation type="journal article" date="2019" name="Int. J. Syst. Evol. Microbiol.">
        <title>The Global Catalogue of Microorganisms (GCM) 10K type strain sequencing project: providing services to taxonomists for standard genome sequencing and annotation.</title>
        <authorList>
            <consortium name="The Broad Institute Genomics Platform"/>
            <consortium name="The Broad Institute Genome Sequencing Center for Infectious Disease"/>
            <person name="Wu L."/>
            <person name="Ma J."/>
        </authorList>
    </citation>
    <scope>NUCLEOTIDE SEQUENCE [LARGE SCALE GENOMIC DNA]</scope>
    <source>
        <strain evidence="11">CGMCC 1.12702</strain>
    </source>
</reference>
<keyword evidence="11" id="KW-1185">Reference proteome</keyword>
<dbReference type="InterPro" id="IPR003016">
    <property type="entry name" value="2-oxoA_DH_lipoyl-BS"/>
</dbReference>
<dbReference type="InterPro" id="IPR050743">
    <property type="entry name" value="2-oxoacid_DH_E2_comp"/>
</dbReference>
<dbReference type="InterPro" id="IPR001078">
    <property type="entry name" value="2-oxoacid_DH_actylTfrase"/>
</dbReference>
<dbReference type="PANTHER" id="PTHR43178">
    <property type="entry name" value="DIHYDROLIPOAMIDE ACETYLTRANSFERASE COMPONENT OF PYRUVATE DEHYDROGENASE COMPLEX"/>
    <property type="match status" value="1"/>
</dbReference>
<evidence type="ECO:0000256" key="6">
    <source>
        <dbReference type="ARBA" id="ARBA00023315"/>
    </source>
</evidence>
<feature type="domain" description="Lipoyl-binding" evidence="8">
    <location>
        <begin position="3"/>
        <end position="78"/>
    </location>
</feature>
<dbReference type="InterPro" id="IPR036625">
    <property type="entry name" value="E3-bd_dom_sf"/>
</dbReference>
<dbReference type="Gene3D" id="3.30.559.10">
    <property type="entry name" value="Chloramphenicol acetyltransferase-like domain"/>
    <property type="match status" value="1"/>
</dbReference>
<evidence type="ECO:0000256" key="3">
    <source>
        <dbReference type="ARBA" id="ARBA00011484"/>
    </source>
</evidence>
<evidence type="ECO:0000256" key="1">
    <source>
        <dbReference type="ARBA" id="ARBA00001938"/>
    </source>
</evidence>